<keyword evidence="5" id="KW-1185">Reference proteome</keyword>
<dbReference type="SUPFAM" id="SSF52833">
    <property type="entry name" value="Thioredoxin-like"/>
    <property type="match status" value="1"/>
</dbReference>
<dbReference type="PANTHER" id="PTHR36450">
    <property type="entry name" value="THIOREDOXIN"/>
    <property type="match status" value="1"/>
</dbReference>
<keyword evidence="2" id="KW-1015">Disulfide bond</keyword>
<dbReference type="EMBL" id="QJTK01000004">
    <property type="protein sequence ID" value="PYF10735.1"/>
    <property type="molecule type" value="Genomic_DNA"/>
</dbReference>
<evidence type="ECO:0000256" key="1">
    <source>
        <dbReference type="PIRSR" id="PIRSR037031-50"/>
    </source>
</evidence>
<evidence type="ECO:0000313" key="5">
    <source>
        <dbReference type="Proteomes" id="UP000247727"/>
    </source>
</evidence>
<dbReference type="InterPro" id="IPR012336">
    <property type="entry name" value="Thioredoxin-like_fold"/>
</dbReference>
<proteinExistence type="predicted"/>
<dbReference type="PIRSF" id="PIRSF037031">
    <property type="entry name" value="Redox_disulphide_2"/>
    <property type="match status" value="1"/>
</dbReference>
<dbReference type="OrthoDB" id="9800630at2"/>
<feature type="domain" description="Thioredoxin-like fold" evidence="3">
    <location>
        <begin position="1"/>
        <end position="76"/>
    </location>
</feature>
<dbReference type="AlphaFoldDB" id="A0A318U356"/>
<dbReference type="Pfam" id="PF13192">
    <property type="entry name" value="Thioredoxin_3"/>
    <property type="match status" value="1"/>
</dbReference>
<dbReference type="Proteomes" id="UP000247727">
    <property type="component" value="Unassembled WGS sequence"/>
</dbReference>
<keyword evidence="2" id="KW-0676">Redox-active center</keyword>
<name>A0A318U356_9RHOB</name>
<accession>A0A318U356</accession>
<feature type="disulfide bond" description="Redox-active" evidence="2">
    <location>
        <begin position="10"/>
        <end position="13"/>
    </location>
</feature>
<feature type="active site" description="Nucleophile" evidence="1">
    <location>
        <position position="13"/>
    </location>
</feature>
<sequence length="79" mass="8246">MQIKVLGAGCANCRTTVDLIATVAAEAGKPVEVVKVEDMRQIVGYGVMATPAVVVGEKVVHKGSVPSRAQVLGWLQQGE</sequence>
<organism evidence="4 5">
    <name type="scientific">Rhodobacter viridis</name>
    <dbReference type="NCBI Taxonomy" id="1054202"/>
    <lineage>
        <taxon>Bacteria</taxon>
        <taxon>Pseudomonadati</taxon>
        <taxon>Pseudomonadota</taxon>
        <taxon>Alphaproteobacteria</taxon>
        <taxon>Rhodobacterales</taxon>
        <taxon>Rhodobacter group</taxon>
        <taxon>Rhodobacter</taxon>
    </lineage>
</organism>
<evidence type="ECO:0000256" key="2">
    <source>
        <dbReference type="PIRSR" id="PIRSR037031-51"/>
    </source>
</evidence>
<feature type="active site" description="Nucleophile" evidence="1">
    <location>
        <position position="10"/>
    </location>
</feature>
<reference evidence="4 5" key="1">
    <citation type="submission" date="2018-06" db="EMBL/GenBank/DDBJ databases">
        <title>Genomic Encyclopedia of Type Strains, Phase III (KMG-III): the genomes of soil and plant-associated and newly described type strains.</title>
        <authorList>
            <person name="Whitman W."/>
        </authorList>
    </citation>
    <scope>NUCLEOTIDE SEQUENCE [LARGE SCALE GENOMIC DNA]</scope>
    <source>
        <strain evidence="4 5">JA737</strain>
    </source>
</reference>
<dbReference type="PANTHER" id="PTHR36450:SF1">
    <property type="entry name" value="THIOREDOXIN"/>
    <property type="match status" value="1"/>
</dbReference>
<evidence type="ECO:0000313" key="4">
    <source>
        <dbReference type="EMBL" id="PYF10735.1"/>
    </source>
</evidence>
<dbReference type="InterPro" id="IPR005243">
    <property type="entry name" value="THIRX-like_proc"/>
</dbReference>
<gene>
    <name evidence="4" type="ORF">C8J30_104214</name>
</gene>
<dbReference type="InterPro" id="IPR036249">
    <property type="entry name" value="Thioredoxin-like_sf"/>
</dbReference>
<evidence type="ECO:0000259" key="3">
    <source>
        <dbReference type="Pfam" id="PF13192"/>
    </source>
</evidence>
<dbReference type="NCBIfam" id="TIGR00412">
    <property type="entry name" value="redox_disulf_2"/>
    <property type="match status" value="1"/>
</dbReference>
<dbReference type="RefSeq" id="WP_110805358.1">
    <property type="nucleotide sequence ID" value="NZ_QJTK01000004.1"/>
</dbReference>
<dbReference type="Gene3D" id="3.40.30.10">
    <property type="entry name" value="Glutaredoxin"/>
    <property type="match status" value="1"/>
</dbReference>
<comment type="caution">
    <text evidence="4">The sequence shown here is derived from an EMBL/GenBank/DDBJ whole genome shotgun (WGS) entry which is preliminary data.</text>
</comment>
<protein>
    <submittedName>
        <fullName evidence="4">Small redox-active disulfide protein 2</fullName>
    </submittedName>
</protein>